<dbReference type="InterPro" id="IPR001579">
    <property type="entry name" value="Glyco_hydro_18_chit_AS"/>
</dbReference>
<dbReference type="Proteomes" id="UP000248198">
    <property type="component" value="Unassembled WGS sequence"/>
</dbReference>
<dbReference type="SUPFAM" id="SSF51445">
    <property type="entry name" value="(Trans)glycosidases"/>
    <property type="match status" value="1"/>
</dbReference>
<dbReference type="GO" id="GO:0005975">
    <property type="term" value="P:carbohydrate metabolic process"/>
    <property type="evidence" value="ECO:0007669"/>
    <property type="project" value="InterPro"/>
</dbReference>
<gene>
    <name evidence="1" type="ORF">B0O44_101465</name>
</gene>
<dbReference type="EMBL" id="QKLU01000001">
    <property type="protein sequence ID" value="PYF76988.1"/>
    <property type="molecule type" value="Genomic_DNA"/>
</dbReference>
<dbReference type="InterPro" id="IPR032320">
    <property type="entry name" value="GH18_BT1044-like"/>
</dbReference>
<dbReference type="Gene3D" id="3.20.20.80">
    <property type="entry name" value="Glycosidases"/>
    <property type="match status" value="1"/>
</dbReference>
<keyword evidence="2" id="KW-1185">Reference proteome</keyword>
<name>A0A318UPE2_9SPHI</name>
<organism evidence="1 2">
    <name type="scientific">Pedobacter nutrimenti</name>
    <dbReference type="NCBI Taxonomy" id="1241337"/>
    <lineage>
        <taxon>Bacteria</taxon>
        <taxon>Pseudomonadati</taxon>
        <taxon>Bacteroidota</taxon>
        <taxon>Sphingobacteriia</taxon>
        <taxon>Sphingobacteriales</taxon>
        <taxon>Sphingobacteriaceae</taxon>
        <taxon>Pedobacter</taxon>
    </lineage>
</organism>
<dbReference type="AlphaFoldDB" id="A0A318UPE2"/>
<dbReference type="PROSITE" id="PS01095">
    <property type="entry name" value="GH18_1"/>
    <property type="match status" value="1"/>
</dbReference>
<keyword evidence="1" id="KW-0378">Hydrolase</keyword>
<dbReference type="Pfam" id="PF16141">
    <property type="entry name" value="GH18_BT1044-like"/>
    <property type="match status" value="2"/>
</dbReference>
<evidence type="ECO:0000313" key="2">
    <source>
        <dbReference type="Proteomes" id="UP000248198"/>
    </source>
</evidence>
<dbReference type="GO" id="GO:0004553">
    <property type="term" value="F:hydrolase activity, hydrolyzing O-glycosyl compounds"/>
    <property type="evidence" value="ECO:0007669"/>
    <property type="project" value="InterPro"/>
</dbReference>
<protein>
    <submittedName>
        <fullName evidence="1">Glycosyl hydrolase family 18 (Putative chitinase)</fullName>
    </submittedName>
</protein>
<dbReference type="InterPro" id="IPR017853">
    <property type="entry name" value="GH"/>
</dbReference>
<evidence type="ECO:0000313" key="1">
    <source>
        <dbReference type="EMBL" id="PYF76988.1"/>
    </source>
</evidence>
<accession>A0A318UPE2</accession>
<reference evidence="1 2" key="1">
    <citation type="submission" date="2018-06" db="EMBL/GenBank/DDBJ databases">
        <title>Genomic Encyclopedia of Archaeal and Bacterial Type Strains, Phase II (KMG-II): from individual species to whole genera.</title>
        <authorList>
            <person name="Goeker M."/>
        </authorList>
    </citation>
    <scope>NUCLEOTIDE SEQUENCE [LARGE SCALE GENOMIC DNA]</scope>
    <source>
        <strain evidence="1 2">DSM 27372</strain>
    </source>
</reference>
<sequence length="296" mass="32335">MPVPLELQKPFVSTPEYLANLRAYKKTKHQIAFGWLGGSGGDGKFASLQKRWEGVPDSLDIVSLWGGIPTAGSPQMAAMRSAQTDRGIKVVYVKFADDELIAPFEKSPNGIKLLAKALADTLTKNNIDGFDIDYEPNVGGGSWTFFKVKSNMTLLLKELSAFMGPKAGTGKLLIVDGEVNYLEAAAGPLLDYAIAQAYYTTNAAGLQSRYNAIASWCPPEKFIVTEDFEAGWKTGGSSYQDAIYGTIPSLIGMAYWQPTQGRKGGAGTYHMEYEYANTPDYKYLRQAIQIMNPAVH</sequence>
<comment type="caution">
    <text evidence="1">The sequence shown here is derived from an EMBL/GenBank/DDBJ whole genome shotgun (WGS) entry which is preliminary data.</text>
</comment>
<proteinExistence type="predicted"/>